<evidence type="ECO:0000313" key="4">
    <source>
        <dbReference type="Proteomes" id="UP000242972"/>
    </source>
</evidence>
<dbReference type="InterPro" id="IPR056572">
    <property type="entry name" value="Zn_ribbon_PaaD"/>
</dbReference>
<evidence type="ECO:0000259" key="1">
    <source>
        <dbReference type="Pfam" id="PF01883"/>
    </source>
</evidence>
<protein>
    <submittedName>
        <fullName evidence="3">Phenylacetate-CoA oxygenase subunit PaaJ</fullName>
    </submittedName>
</protein>
<evidence type="ECO:0000313" key="3">
    <source>
        <dbReference type="EMBL" id="PSR33193.1"/>
    </source>
</evidence>
<dbReference type="InterPro" id="IPR011883">
    <property type="entry name" value="PaaD-like"/>
</dbReference>
<evidence type="ECO:0000259" key="2">
    <source>
        <dbReference type="Pfam" id="PF23451"/>
    </source>
</evidence>
<gene>
    <name evidence="3" type="primary">paaJ</name>
    <name evidence="3" type="ORF">C7B46_11085</name>
</gene>
<dbReference type="InterPro" id="IPR002744">
    <property type="entry name" value="MIP18-like"/>
</dbReference>
<dbReference type="InterPro" id="IPR052339">
    <property type="entry name" value="Fe-S_Maturation_MIP18"/>
</dbReference>
<reference evidence="3 4" key="1">
    <citation type="journal article" date="2014" name="BMC Genomics">
        <title>Comparison of environmental and isolate Sulfobacillus genomes reveals diverse carbon, sulfur, nitrogen, and hydrogen metabolisms.</title>
        <authorList>
            <person name="Justice N.B."/>
            <person name="Norman A."/>
            <person name="Brown C.T."/>
            <person name="Singh A."/>
            <person name="Thomas B.C."/>
            <person name="Banfield J.F."/>
        </authorList>
    </citation>
    <scope>NUCLEOTIDE SEQUENCE [LARGE SCALE GENOMIC DNA]</scope>
    <source>
        <strain evidence="3">AMDSBA4</strain>
    </source>
</reference>
<dbReference type="EMBL" id="PXYW01000025">
    <property type="protein sequence ID" value="PSR33193.1"/>
    <property type="molecule type" value="Genomic_DNA"/>
</dbReference>
<feature type="domain" description="MIP18 family-like" evidence="1">
    <location>
        <begin position="6"/>
        <end position="68"/>
    </location>
</feature>
<feature type="domain" description="PaaD zinc beta ribbon" evidence="2">
    <location>
        <begin position="103"/>
        <end position="146"/>
    </location>
</feature>
<dbReference type="InterPro" id="IPR034904">
    <property type="entry name" value="FSCA_dom_sf"/>
</dbReference>
<dbReference type="Pfam" id="PF23451">
    <property type="entry name" value="Zn_ribbon_PaaD"/>
    <property type="match status" value="1"/>
</dbReference>
<dbReference type="SUPFAM" id="SSF117916">
    <property type="entry name" value="Fe-S cluster assembly (FSCA) domain-like"/>
    <property type="match status" value="1"/>
</dbReference>
<comment type="caution">
    <text evidence="3">The sequence shown here is derived from an EMBL/GenBank/DDBJ whole genome shotgun (WGS) entry which is preliminary data.</text>
</comment>
<dbReference type="PANTHER" id="PTHR42831">
    <property type="entry name" value="FE-S PROTEIN MATURATION AUXILIARY FACTOR YITW"/>
    <property type="match status" value="1"/>
</dbReference>
<dbReference type="NCBIfam" id="TIGR02159">
    <property type="entry name" value="PA_CoA_Oxy4"/>
    <property type="match status" value="1"/>
</dbReference>
<organism evidence="3 4">
    <name type="scientific">Sulfobacillus benefaciens</name>
    <dbReference type="NCBI Taxonomy" id="453960"/>
    <lineage>
        <taxon>Bacteria</taxon>
        <taxon>Bacillati</taxon>
        <taxon>Bacillota</taxon>
        <taxon>Clostridia</taxon>
        <taxon>Eubacteriales</taxon>
        <taxon>Clostridiales Family XVII. Incertae Sedis</taxon>
        <taxon>Sulfobacillus</taxon>
    </lineage>
</organism>
<name>A0A2T2XFB2_9FIRM</name>
<dbReference type="Pfam" id="PF01883">
    <property type="entry name" value="FeS_assembly_P"/>
    <property type="match status" value="1"/>
</dbReference>
<dbReference type="PANTHER" id="PTHR42831:SF3">
    <property type="entry name" value="1,2-PHENYLACETYL-COA EPOXIDASE, SUBUNIT D-RELATED"/>
    <property type="match status" value="1"/>
</dbReference>
<dbReference type="Gene3D" id="3.30.300.130">
    <property type="entry name" value="Fe-S cluster assembly (FSCA)"/>
    <property type="match status" value="1"/>
</dbReference>
<proteinExistence type="predicted"/>
<dbReference type="Proteomes" id="UP000242972">
    <property type="component" value="Unassembled WGS sequence"/>
</dbReference>
<sequence>MALTREYVMSALSQVMDPEIPSLSIVDLGMVGDVMIDGDSVRVDLIPTFLGCPALDLIQKNVQQALSETSTTVRWIHDRPWSSSMISRRGRQALTEWGVAPPSETETVPCPFCGSHNTSHQSPFGHSLCKALYYCQDCSQPFEKIKTI</sequence>
<dbReference type="AlphaFoldDB" id="A0A2T2XFB2"/>
<accession>A0A2T2XFB2</accession>